<dbReference type="RefSeq" id="WP_084425781.1">
    <property type="nucleotide sequence ID" value="NZ_FWXV01000002.1"/>
</dbReference>
<feature type="domain" description="DUF397" evidence="1">
    <location>
        <begin position="6"/>
        <end position="54"/>
    </location>
</feature>
<reference evidence="2 3" key="1">
    <citation type="submission" date="2017-04" db="EMBL/GenBank/DDBJ databases">
        <authorList>
            <person name="Afonso C.L."/>
            <person name="Miller P.J."/>
            <person name="Scott M.A."/>
            <person name="Spackman E."/>
            <person name="Goraichik I."/>
            <person name="Dimitrov K.M."/>
            <person name="Suarez D.L."/>
            <person name="Swayne D.E."/>
        </authorList>
    </citation>
    <scope>NUCLEOTIDE SEQUENCE [LARGE SCALE GENOMIC DNA]</scope>
    <source>
        <strain evidence="2 3">DSM 43828</strain>
    </source>
</reference>
<protein>
    <recommendedName>
        <fullName evidence="1">DUF397 domain-containing protein</fullName>
    </recommendedName>
</protein>
<dbReference type="Proteomes" id="UP000192674">
    <property type="component" value="Unassembled WGS sequence"/>
</dbReference>
<gene>
    <name evidence="2" type="ORF">SAMN05661093_02071</name>
</gene>
<sequence>MDLQTAEWRKSSRSGSNGGCVEVAFVPGIVAVRDTKNRSGGTLAFPESSWHHLLHISSGSVSSSG</sequence>
<evidence type="ECO:0000259" key="1">
    <source>
        <dbReference type="Pfam" id="PF04149"/>
    </source>
</evidence>
<dbReference type="Pfam" id="PF04149">
    <property type="entry name" value="DUF397"/>
    <property type="match status" value="1"/>
</dbReference>
<evidence type="ECO:0000313" key="2">
    <source>
        <dbReference type="EMBL" id="SMC85249.1"/>
    </source>
</evidence>
<dbReference type="InterPro" id="IPR007278">
    <property type="entry name" value="DUF397"/>
</dbReference>
<keyword evidence="3" id="KW-1185">Reference proteome</keyword>
<proteinExistence type="predicted"/>
<name>A0A1Y5XD27_KIBAR</name>
<evidence type="ECO:0000313" key="3">
    <source>
        <dbReference type="Proteomes" id="UP000192674"/>
    </source>
</evidence>
<dbReference type="OrthoDB" id="3698041at2"/>
<organism evidence="2 3">
    <name type="scientific">Kibdelosporangium aridum</name>
    <dbReference type="NCBI Taxonomy" id="2030"/>
    <lineage>
        <taxon>Bacteria</taxon>
        <taxon>Bacillati</taxon>
        <taxon>Actinomycetota</taxon>
        <taxon>Actinomycetes</taxon>
        <taxon>Pseudonocardiales</taxon>
        <taxon>Pseudonocardiaceae</taxon>
        <taxon>Kibdelosporangium</taxon>
    </lineage>
</organism>
<accession>A0A1Y5XD27</accession>
<dbReference type="EMBL" id="FWXV01000002">
    <property type="protein sequence ID" value="SMC85249.1"/>
    <property type="molecule type" value="Genomic_DNA"/>
</dbReference>
<dbReference type="AlphaFoldDB" id="A0A1Y5XD27"/>